<dbReference type="Proteomes" id="UP000321389">
    <property type="component" value="Chromosome"/>
</dbReference>
<feature type="transmembrane region" description="Helical" evidence="1">
    <location>
        <begin position="20"/>
        <end position="36"/>
    </location>
</feature>
<name>A0A5B8L3X3_9HYPH</name>
<dbReference type="AlphaFoldDB" id="A0A5B8L3X3"/>
<sequence length="77" mass="8603">MTKTPLKSAFDLNDPFFKPLWLRALIVVAAIGWGVFEFVSGAAFWGTLFCAIGAYAFYGFFIVFNPREPDDKGKTSE</sequence>
<organism evidence="2 3">
    <name type="scientific">Nitratireductor mangrovi</name>
    <dbReference type="NCBI Taxonomy" id="2599600"/>
    <lineage>
        <taxon>Bacteria</taxon>
        <taxon>Pseudomonadati</taxon>
        <taxon>Pseudomonadota</taxon>
        <taxon>Alphaproteobacteria</taxon>
        <taxon>Hyphomicrobiales</taxon>
        <taxon>Phyllobacteriaceae</taxon>
        <taxon>Nitratireductor</taxon>
    </lineage>
</organism>
<gene>
    <name evidence="2" type="ORF">FQ775_20770</name>
</gene>
<dbReference type="KEGG" id="niy:FQ775_20770"/>
<feature type="transmembrane region" description="Helical" evidence="1">
    <location>
        <begin position="42"/>
        <end position="64"/>
    </location>
</feature>
<keyword evidence="1" id="KW-1133">Transmembrane helix</keyword>
<evidence type="ECO:0000256" key="1">
    <source>
        <dbReference type="SAM" id="Phobius"/>
    </source>
</evidence>
<proteinExistence type="predicted"/>
<keyword evidence="1" id="KW-0472">Membrane</keyword>
<dbReference type="OrthoDB" id="7362327at2"/>
<protein>
    <submittedName>
        <fullName evidence="2">DUF3329 domain-containing protein</fullName>
    </submittedName>
</protein>
<evidence type="ECO:0000313" key="2">
    <source>
        <dbReference type="EMBL" id="QDZ02604.1"/>
    </source>
</evidence>
<keyword evidence="1" id="KW-0812">Transmembrane</keyword>
<evidence type="ECO:0000313" key="3">
    <source>
        <dbReference type="Proteomes" id="UP000321389"/>
    </source>
</evidence>
<dbReference type="RefSeq" id="WP_146301239.1">
    <property type="nucleotide sequence ID" value="NZ_CP042301.2"/>
</dbReference>
<reference evidence="2" key="1">
    <citation type="submission" date="2020-04" db="EMBL/GenBank/DDBJ databases">
        <title>Nitratireductor sp. nov. isolated from mangrove soil.</title>
        <authorList>
            <person name="Ye Y."/>
        </authorList>
    </citation>
    <scope>NUCLEOTIDE SEQUENCE</scope>
    <source>
        <strain evidence="2">SY7</strain>
    </source>
</reference>
<dbReference type="EMBL" id="CP042301">
    <property type="protein sequence ID" value="QDZ02604.1"/>
    <property type="molecule type" value="Genomic_DNA"/>
</dbReference>
<accession>A0A5B8L3X3</accession>
<keyword evidence="3" id="KW-1185">Reference proteome</keyword>